<dbReference type="InterPro" id="IPR010869">
    <property type="entry name" value="DUF1501"/>
</dbReference>
<organism evidence="2 3">
    <name type="scientific">Spongiibacter pelagi</name>
    <dbReference type="NCBI Taxonomy" id="2760804"/>
    <lineage>
        <taxon>Bacteria</taxon>
        <taxon>Pseudomonadati</taxon>
        <taxon>Pseudomonadota</taxon>
        <taxon>Gammaproteobacteria</taxon>
        <taxon>Cellvibrionales</taxon>
        <taxon>Spongiibacteraceae</taxon>
        <taxon>Spongiibacter</taxon>
    </lineage>
</organism>
<dbReference type="Proteomes" id="UP000610558">
    <property type="component" value="Unassembled WGS sequence"/>
</dbReference>
<sequence>MTNLKRRQFLNMLASAGAAASLGGTTSLFPSIARAQQVDDYKAMVVLFLLGGNDSFNMMVPLGDGNNGYETYALSRGAMAINNLSLNPALGQRTDTGSNPYLSATDATSYTKGVYKFGDVGLNGMMPEVAQLITDRRASIVANMGTLVEPVSKDTLKTSRLPPFLYAHNHQQRAMETGWADNLNAGGWAGRLADMWGVHNNAINNGSPLGINISYAGARRMLTGDNNSPVILQPGSTQLFPSENGSGFSFDLFAEMNRATAGEQPLSRVLKAANRSTISLADTLALIDPAAFDHLTDPYGNVLFTSPTAQQLNLSRSINGSALRGAKAAAEMIKLGNELNLGRQIIFIGMGGFDNHSGLLNQHPLLLREISLAMWSFQQAMDSLGLAEQVTMFTLSDFGRTLGNNGDGTDHAWAGHNLLVGGDVNGGAMIGEMPDMRLGGESDTGSKGRMIPTIAIDQYLATLCNWFGVTDEEMPGLFPNLANFKSTPTAPISSAYVPGMLNSQGTVGGSGIPIIDLLLSLPI</sequence>
<dbReference type="PANTHER" id="PTHR43737:SF1">
    <property type="entry name" value="DUF1501 DOMAIN-CONTAINING PROTEIN"/>
    <property type="match status" value="1"/>
</dbReference>
<keyword evidence="3" id="KW-1185">Reference proteome</keyword>
<comment type="caution">
    <text evidence="2">The sequence shown here is derived from an EMBL/GenBank/DDBJ whole genome shotgun (WGS) entry which is preliminary data.</text>
</comment>
<dbReference type="EMBL" id="JACXLD010000001">
    <property type="protein sequence ID" value="MBD2857577.1"/>
    <property type="molecule type" value="Genomic_DNA"/>
</dbReference>
<reference evidence="2" key="1">
    <citation type="submission" date="2020-09" db="EMBL/GenBank/DDBJ databases">
        <authorList>
            <person name="Yoon J.-W."/>
        </authorList>
    </citation>
    <scope>NUCLEOTIDE SEQUENCE</scope>
    <source>
        <strain evidence="2">KMU-158</strain>
    </source>
</reference>
<evidence type="ECO:0000313" key="3">
    <source>
        <dbReference type="Proteomes" id="UP000610558"/>
    </source>
</evidence>
<evidence type="ECO:0000313" key="2">
    <source>
        <dbReference type="EMBL" id="MBD2857577.1"/>
    </source>
</evidence>
<dbReference type="PROSITE" id="PS51318">
    <property type="entry name" value="TAT"/>
    <property type="match status" value="1"/>
</dbReference>
<proteinExistence type="predicted"/>
<dbReference type="InterPro" id="IPR006311">
    <property type="entry name" value="TAT_signal"/>
</dbReference>
<dbReference type="AlphaFoldDB" id="A0A927C0E0"/>
<keyword evidence="1" id="KW-0732">Signal</keyword>
<gene>
    <name evidence="2" type="ORF">IB286_01065</name>
</gene>
<dbReference type="Pfam" id="PF07394">
    <property type="entry name" value="DUF1501"/>
    <property type="match status" value="1"/>
</dbReference>
<dbReference type="PANTHER" id="PTHR43737">
    <property type="entry name" value="BLL7424 PROTEIN"/>
    <property type="match status" value="1"/>
</dbReference>
<name>A0A927C0E0_9GAMM</name>
<evidence type="ECO:0000256" key="1">
    <source>
        <dbReference type="ARBA" id="ARBA00022729"/>
    </source>
</evidence>
<protein>
    <submittedName>
        <fullName evidence="2">DUF1501 domain-containing protein</fullName>
    </submittedName>
</protein>
<dbReference type="InterPro" id="IPR019546">
    <property type="entry name" value="TAT_signal_bac_arc"/>
</dbReference>
<accession>A0A927C0E0</accession>
<dbReference type="RefSeq" id="WP_190762660.1">
    <property type="nucleotide sequence ID" value="NZ_JACXLD010000001.1"/>
</dbReference>
<dbReference type="NCBIfam" id="TIGR01409">
    <property type="entry name" value="TAT_signal_seq"/>
    <property type="match status" value="1"/>
</dbReference>